<dbReference type="EMBL" id="JMSN01000122">
    <property type="protein sequence ID" value="KDN38214.1"/>
    <property type="molecule type" value="Genomic_DNA"/>
</dbReference>
<proteinExistence type="predicted"/>
<dbReference type="InParanoid" id="A0A066VHI6"/>
<feature type="region of interest" description="Disordered" evidence="1">
    <location>
        <begin position="614"/>
        <end position="677"/>
    </location>
</feature>
<dbReference type="RefSeq" id="XP_013240648.1">
    <property type="nucleotide sequence ID" value="XM_013385194.1"/>
</dbReference>
<accession>A0A066VHI6</accession>
<feature type="compositionally biased region" description="Basic and acidic residues" evidence="1">
    <location>
        <begin position="667"/>
        <end position="677"/>
    </location>
</feature>
<dbReference type="GeneID" id="25266720"/>
<evidence type="ECO:0000313" key="3">
    <source>
        <dbReference type="Proteomes" id="UP000027361"/>
    </source>
</evidence>
<feature type="region of interest" description="Disordered" evidence="1">
    <location>
        <begin position="153"/>
        <end position="174"/>
    </location>
</feature>
<evidence type="ECO:0000313" key="2">
    <source>
        <dbReference type="EMBL" id="KDN38214.1"/>
    </source>
</evidence>
<dbReference type="HOGENOM" id="CLU_406076_0_0_1"/>
<evidence type="ECO:0000256" key="1">
    <source>
        <dbReference type="SAM" id="MobiDB-lite"/>
    </source>
</evidence>
<sequence length="677" mass="74629">MGRVSPTYHDNLWLSLTKTVVCGALDRINSDDDAPIEGQLFPFSRNDAPERRKRKGANHVTFSEFVDALHNDDKRSNTMFHLLETLVEEVVKKTVRKRRREDTTRRIPDMHAGSIQAHDISSFGGSVVIRRDADGTSPWDASFDHVIERIAAPDDEPQEGGSEGGEAIGRNHFPSDNLPLLPQGGWSEALFSQNAVARTTTMRGYAEHKYDLGLEEWAEEWPTVCGWTTEDDELHEAFAQIGAPPSCEILLCPQGRIIQIHLQVLRNLLRTLRVHSRRALENLDSLDDISAQAELYGRILSAVDGPDHFLSSVGDFIRRQLSQDLSHLSTLDQMRVSFALLDLFRLTKLYLIEQARLMDAEELAHGAINLVLHGISSPWSAELPDRLEPGCTYLIRHAHHGDGLFEERPPIIHHEPLLGEVRGPLASPTWRMEHTEEGDSDSRMESVFAALRARSDMLRALLGSNPDHVRGEPTSARVESAPAATLTRYGIAARFAAVRASLDWPHRLSPGHSDPTDRSQQDNRNLPVTVSRTAPAASASATAVIDADAAIVAFQISTSSNHANGSTVPRIPSVNQSPQAVAMAANGLRRSGASRVSPRNRYLADRIDEFSAFASRRRQGQRQDRSADATTEGDETSSSASITDAQRPPSAASPTRGPIAPLPPRGRHGDRSSERQT</sequence>
<feature type="region of interest" description="Disordered" evidence="1">
    <location>
        <begin position="505"/>
        <end position="524"/>
    </location>
</feature>
<comment type="caution">
    <text evidence="2">The sequence shown here is derived from an EMBL/GenBank/DDBJ whole genome shotgun (WGS) entry which is preliminary data.</text>
</comment>
<protein>
    <submittedName>
        <fullName evidence="2">Uncharacterized protein</fullName>
    </submittedName>
</protein>
<keyword evidence="3" id="KW-1185">Reference proteome</keyword>
<dbReference type="Proteomes" id="UP000027361">
    <property type="component" value="Unassembled WGS sequence"/>
</dbReference>
<gene>
    <name evidence="2" type="ORF">K437DRAFT_276355</name>
</gene>
<dbReference type="AlphaFoldDB" id="A0A066VHI6"/>
<reference evidence="2 3" key="1">
    <citation type="submission" date="2014-05" db="EMBL/GenBank/DDBJ databases">
        <title>Draft genome sequence of a rare smut relative, Tilletiaria anomala UBC 951.</title>
        <authorList>
            <consortium name="DOE Joint Genome Institute"/>
            <person name="Toome M."/>
            <person name="Kuo A."/>
            <person name="Henrissat B."/>
            <person name="Lipzen A."/>
            <person name="Tritt A."/>
            <person name="Yoshinaga Y."/>
            <person name="Zane M."/>
            <person name="Barry K."/>
            <person name="Grigoriev I.V."/>
            <person name="Spatafora J.W."/>
            <person name="Aimea M.C."/>
        </authorList>
    </citation>
    <scope>NUCLEOTIDE SEQUENCE [LARGE SCALE GENOMIC DNA]</scope>
    <source>
        <strain evidence="2 3">UBC 951</strain>
    </source>
</reference>
<organism evidence="2 3">
    <name type="scientific">Tilletiaria anomala (strain ATCC 24038 / CBS 436.72 / UBC 951)</name>
    <dbReference type="NCBI Taxonomy" id="1037660"/>
    <lineage>
        <taxon>Eukaryota</taxon>
        <taxon>Fungi</taxon>
        <taxon>Dikarya</taxon>
        <taxon>Basidiomycota</taxon>
        <taxon>Ustilaginomycotina</taxon>
        <taxon>Exobasidiomycetes</taxon>
        <taxon>Georgefischeriales</taxon>
        <taxon>Tilletiariaceae</taxon>
        <taxon>Tilletiaria</taxon>
    </lineage>
</organism>
<name>A0A066VHI6_TILAU</name>